<dbReference type="PROSITE" id="PS50893">
    <property type="entry name" value="ABC_TRANSPORTER_2"/>
    <property type="match status" value="1"/>
</dbReference>
<dbReference type="SUPFAM" id="SSF52540">
    <property type="entry name" value="P-loop containing nucleoside triphosphate hydrolases"/>
    <property type="match status" value="1"/>
</dbReference>
<keyword evidence="2" id="KW-0547">Nucleotide-binding</keyword>
<dbReference type="InterPro" id="IPR050763">
    <property type="entry name" value="ABC_transporter_ATP-binding"/>
</dbReference>
<evidence type="ECO:0000313" key="5">
    <source>
        <dbReference type="EMBL" id="TBU95543.1"/>
    </source>
</evidence>
<dbReference type="InterPro" id="IPR027417">
    <property type="entry name" value="P-loop_NTPase"/>
</dbReference>
<dbReference type="PANTHER" id="PTHR42711">
    <property type="entry name" value="ABC TRANSPORTER ATP-BINDING PROTEIN"/>
    <property type="match status" value="1"/>
</dbReference>
<dbReference type="InterPro" id="IPR017871">
    <property type="entry name" value="ABC_transporter-like_CS"/>
</dbReference>
<accession>A0A4Q9R5C9</accession>
<dbReference type="SMART" id="SM00382">
    <property type="entry name" value="AAA"/>
    <property type="match status" value="1"/>
</dbReference>
<dbReference type="PANTHER" id="PTHR42711:SF15">
    <property type="entry name" value="ABC-TYPE MULTIDRUG TRANSPORT SYSTEM, ATPASE COMPONENT"/>
    <property type="match status" value="1"/>
</dbReference>
<dbReference type="InterPro" id="IPR003439">
    <property type="entry name" value="ABC_transporter-like_ATP-bd"/>
</dbReference>
<sequence length="310" mass="34661">MSSALSIRQLTKTYGNGFQALKGIDLDVAEGDFFALLGPNGAGKSTTIGILSTLVNKTSGNVEVFGHDLDRDPAGLKRCLGVVPQEFNFNQFEKAFDILVTQAGYYGIPARVAKERAERYLRELGLWDKRNVPSRMLSGGMKRRLMIARALIHQPRLLILDEPTAGVDIELRRSMWSFLTGLNREGITIILTTHYLEEAEQLCRNIGIIDRGEIVRNTSMRELLRQLHVETFLLDLRDSRVVAPDLGGYAARLVDPHTLEVQVDKEQGVTELFRLLAAQGIEVSSLRNKTNRLEELFVSMVQNNLSKVAP</sequence>
<comment type="caution">
    <text evidence="5">The sequence shown here is derived from an EMBL/GenBank/DDBJ whole genome shotgun (WGS) entry which is preliminary data.</text>
</comment>
<evidence type="ECO:0000256" key="3">
    <source>
        <dbReference type="ARBA" id="ARBA00022840"/>
    </source>
</evidence>
<keyword evidence="6" id="KW-1185">Reference proteome</keyword>
<evidence type="ECO:0000313" key="6">
    <source>
        <dbReference type="Proteomes" id="UP000292639"/>
    </source>
</evidence>
<name>A0A4Q9R5C9_9GAMM</name>
<organism evidence="5 6">
    <name type="scientific">Stutzerimonas kirkiae</name>
    <dbReference type="NCBI Taxonomy" id="2211392"/>
    <lineage>
        <taxon>Bacteria</taxon>
        <taxon>Pseudomonadati</taxon>
        <taxon>Pseudomonadota</taxon>
        <taxon>Gammaproteobacteria</taxon>
        <taxon>Pseudomonadales</taxon>
        <taxon>Pseudomonadaceae</taxon>
        <taxon>Stutzerimonas</taxon>
    </lineage>
</organism>
<evidence type="ECO:0000259" key="4">
    <source>
        <dbReference type="PROSITE" id="PS50893"/>
    </source>
</evidence>
<keyword evidence="1" id="KW-0813">Transport</keyword>
<feature type="domain" description="ABC transporter" evidence="4">
    <location>
        <begin position="5"/>
        <end position="236"/>
    </location>
</feature>
<dbReference type="Gene3D" id="3.40.50.300">
    <property type="entry name" value="P-loop containing nucleotide triphosphate hydrolases"/>
    <property type="match status" value="1"/>
</dbReference>
<dbReference type="GO" id="GO:0005524">
    <property type="term" value="F:ATP binding"/>
    <property type="evidence" value="ECO:0007669"/>
    <property type="project" value="UniProtKB-KW"/>
</dbReference>
<dbReference type="RefSeq" id="WP_131184407.1">
    <property type="nucleotide sequence ID" value="NZ_QJUO01000013.1"/>
</dbReference>
<keyword evidence="3" id="KW-0067">ATP-binding</keyword>
<protein>
    <submittedName>
        <fullName evidence="5">ABC transporter</fullName>
    </submittedName>
</protein>
<dbReference type="Proteomes" id="UP000292639">
    <property type="component" value="Unassembled WGS sequence"/>
</dbReference>
<dbReference type="GO" id="GO:0016887">
    <property type="term" value="F:ATP hydrolysis activity"/>
    <property type="evidence" value="ECO:0007669"/>
    <property type="project" value="InterPro"/>
</dbReference>
<dbReference type="EMBL" id="QJUP01000016">
    <property type="protein sequence ID" value="TBU95543.1"/>
    <property type="molecule type" value="Genomic_DNA"/>
</dbReference>
<reference evidence="5 6" key="1">
    <citation type="submission" date="2018-06" db="EMBL/GenBank/DDBJ databases">
        <title>Three novel Pseudomonas species isolated from symptomatic oak.</title>
        <authorList>
            <person name="Bueno-Gonzalez V."/>
            <person name="Brady C."/>
        </authorList>
    </citation>
    <scope>NUCLEOTIDE SEQUENCE [LARGE SCALE GENOMIC DNA]</scope>
    <source>
        <strain evidence="5 6">P17C</strain>
    </source>
</reference>
<dbReference type="Pfam" id="PF00005">
    <property type="entry name" value="ABC_tran"/>
    <property type="match status" value="1"/>
</dbReference>
<proteinExistence type="predicted"/>
<evidence type="ECO:0000256" key="2">
    <source>
        <dbReference type="ARBA" id="ARBA00022741"/>
    </source>
</evidence>
<dbReference type="InterPro" id="IPR003593">
    <property type="entry name" value="AAA+_ATPase"/>
</dbReference>
<gene>
    <name evidence="5" type="ORF">DNJ96_12380</name>
</gene>
<dbReference type="PROSITE" id="PS00211">
    <property type="entry name" value="ABC_TRANSPORTER_1"/>
    <property type="match status" value="1"/>
</dbReference>
<dbReference type="AlphaFoldDB" id="A0A4Q9R5C9"/>
<evidence type="ECO:0000256" key="1">
    <source>
        <dbReference type="ARBA" id="ARBA00022448"/>
    </source>
</evidence>